<dbReference type="InterPro" id="IPR036365">
    <property type="entry name" value="PGBD-like_sf"/>
</dbReference>
<dbReference type="InterPro" id="IPR036366">
    <property type="entry name" value="PGBDSf"/>
</dbReference>
<keyword evidence="3" id="KW-1185">Reference proteome</keyword>
<sequence length="416" mass="46762">MYRHIVYPAQMETQSLGYLRVRTTTQNLLPIEDVTIRIYSPSSPDRVIEEFKTNNEGLTDMISLPTPPINYSLEPSSIQPYSNFDMQISAAGFESVYVADIEVLPQVTALQEVTLTPVPEPIERSYIISPHTLYAEYPPKIPEPEIKPTGETGEIVLGRVVVPEYVIVHDGPPSSSAQNYYVKFQDYIKNVASSEIYATWPEASIYANVLAILSFTLNRVYTEWYRNQGYNFTITSSTAFDHKWINGRNIFDNISFIVDSVFVNYLSRPNIIQPILTQYCDGNRVQCPGWMTQWGSKSLGDQGYSAIEILRHFYGSSIYINTATQVSGVPSSWPGYNQDIGSTGSSVRTIQEQLNTISEAYPRIPKIIVDGIYGPETANAVRIFQEIFNLPVTGVVDIGTWYRISRIYVGVTGMGV</sequence>
<dbReference type="Pfam" id="PF01471">
    <property type="entry name" value="PG_binding_1"/>
    <property type="match status" value="1"/>
</dbReference>
<dbReference type="SUPFAM" id="SSF47090">
    <property type="entry name" value="PGBD-like"/>
    <property type="match status" value="1"/>
</dbReference>
<dbReference type="EMBL" id="LN879430">
    <property type="protein sequence ID" value="CUH93499.1"/>
    <property type="molecule type" value="Genomic_DNA"/>
</dbReference>
<accession>A0A0K8J7S4</accession>
<gene>
    <name evidence="2" type="ORF">SD1D_1961</name>
</gene>
<feature type="domain" description="Peptidoglycan binding-like" evidence="1">
    <location>
        <begin position="343"/>
        <end position="403"/>
    </location>
</feature>
<dbReference type="Gene3D" id="1.10.101.10">
    <property type="entry name" value="PGBD-like superfamily/PGBD"/>
    <property type="match status" value="1"/>
</dbReference>
<dbReference type="InterPro" id="IPR002477">
    <property type="entry name" value="Peptidoglycan-bd-like"/>
</dbReference>
<evidence type="ECO:0000313" key="2">
    <source>
        <dbReference type="EMBL" id="CUH93499.1"/>
    </source>
</evidence>
<name>A0A0K8J7S4_9FIRM</name>
<dbReference type="Proteomes" id="UP000196053">
    <property type="component" value="Chromosome I"/>
</dbReference>
<reference evidence="3" key="1">
    <citation type="submission" date="2015-09" db="EMBL/GenBank/DDBJ databases">
        <authorList>
            <person name="Wibberg D."/>
        </authorList>
    </citation>
    <scope>NUCLEOTIDE SEQUENCE [LARGE SCALE GENOMIC DNA]</scope>
    <source>
        <strain evidence="3">SD1D</strain>
    </source>
</reference>
<proteinExistence type="predicted"/>
<evidence type="ECO:0000259" key="1">
    <source>
        <dbReference type="Pfam" id="PF01471"/>
    </source>
</evidence>
<dbReference type="KEGG" id="hsd:SD1D_1961"/>
<organism evidence="2 3">
    <name type="scientific">Herbinix luporum</name>
    <dbReference type="NCBI Taxonomy" id="1679721"/>
    <lineage>
        <taxon>Bacteria</taxon>
        <taxon>Bacillati</taxon>
        <taxon>Bacillota</taxon>
        <taxon>Clostridia</taxon>
        <taxon>Lachnospirales</taxon>
        <taxon>Lachnospiraceae</taxon>
        <taxon>Herbinix</taxon>
    </lineage>
</organism>
<protein>
    <recommendedName>
        <fullName evidence="1">Peptidoglycan binding-like domain-containing protein</fullName>
    </recommendedName>
</protein>
<dbReference type="OrthoDB" id="2933491at2"/>
<evidence type="ECO:0000313" key="3">
    <source>
        <dbReference type="Proteomes" id="UP000196053"/>
    </source>
</evidence>
<dbReference type="AlphaFoldDB" id="A0A0K8J7S4"/>
<dbReference type="RefSeq" id="WP_058258741.1">
    <property type="nucleotide sequence ID" value="NZ_LN879430.1"/>
</dbReference>